<keyword evidence="2" id="KW-0677">Repeat</keyword>
<feature type="compositionally biased region" description="Basic and acidic residues" evidence="3">
    <location>
        <begin position="98"/>
        <end position="116"/>
    </location>
</feature>
<feature type="region of interest" description="Disordered" evidence="3">
    <location>
        <begin position="711"/>
        <end position="743"/>
    </location>
</feature>
<feature type="region of interest" description="Disordered" evidence="3">
    <location>
        <begin position="564"/>
        <end position="607"/>
    </location>
</feature>
<dbReference type="InterPro" id="IPR011024">
    <property type="entry name" value="G_crystallin-like"/>
</dbReference>
<dbReference type="InterPro" id="IPR001064">
    <property type="entry name" value="Beta/gamma_crystallin"/>
</dbReference>
<feature type="domain" description="Beta/gamma crystallin 'Greek key'" evidence="4">
    <location>
        <begin position="849"/>
        <end position="904"/>
    </location>
</feature>
<evidence type="ECO:0000256" key="2">
    <source>
        <dbReference type="ARBA" id="ARBA00022737"/>
    </source>
</evidence>
<accession>A0A8C9R803</accession>
<evidence type="ECO:0000313" key="5">
    <source>
        <dbReference type="Ensembl" id="ENSSFOP00015007209.2"/>
    </source>
</evidence>
<comment type="similarity">
    <text evidence="1">Belongs to the beta/gamma-crystallin family.</text>
</comment>
<feature type="domain" description="Beta/gamma crystallin 'Greek key'" evidence="4">
    <location>
        <begin position="1233"/>
        <end position="1277"/>
    </location>
</feature>
<reference evidence="5 6" key="1">
    <citation type="submission" date="2019-04" db="EMBL/GenBank/DDBJ databases">
        <authorList>
            <consortium name="Wellcome Sanger Institute Data Sharing"/>
        </authorList>
    </citation>
    <scope>NUCLEOTIDE SEQUENCE [LARGE SCALE GENOMIC DNA]</scope>
</reference>
<feature type="region of interest" description="Disordered" evidence="3">
    <location>
        <begin position="427"/>
        <end position="455"/>
    </location>
</feature>
<feature type="domain" description="Beta/gamma crystallin 'Greek key'" evidence="4">
    <location>
        <begin position="1153"/>
        <end position="1195"/>
    </location>
</feature>
<evidence type="ECO:0000259" key="4">
    <source>
        <dbReference type="PROSITE" id="PS50915"/>
    </source>
</evidence>
<dbReference type="PROSITE" id="PS50231">
    <property type="entry name" value="RICIN_B_LECTIN"/>
    <property type="match status" value="1"/>
</dbReference>
<feature type="region of interest" description="Disordered" evidence="3">
    <location>
        <begin position="475"/>
        <end position="516"/>
    </location>
</feature>
<feature type="region of interest" description="Disordered" evidence="3">
    <location>
        <begin position="356"/>
        <end position="379"/>
    </location>
</feature>
<feature type="compositionally biased region" description="Polar residues" evidence="3">
    <location>
        <begin position="196"/>
        <end position="206"/>
    </location>
</feature>
<organism evidence="5 6">
    <name type="scientific">Scleropages formosus</name>
    <name type="common">Asian bonytongue</name>
    <name type="synonym">Osteoglossum formosum</name>
    <dbReference type="NCBI Taxonomy" id="113540"/>
    <lineage>
        <taxon>Eukaryota</taxon>
        <taxon>Metazoa</taxon>
        <taxon>Chordata</taxon>
        <taxon>Craniata</taxon>
        <taxon>Vertebrata</taxon>
        <taxon>Euteleostomi</taxon>
        <taxon>Actinopterygii</taxon>
        <taxon>Neopterygii</taxon>
        <taxon>Teleostei</taxon>
        <taxon>Osteoglossocephala</taxon>
        <taxon>Osteoglossomorpha</taxon>
        <taxon>Osteoglossiformes</taxon>
        <taxon>Osteoglossidae</taxon>
        <taxon>Scleropages</taxon>
    </lineage>
</organism>
<dbReference type="GeneTree" id="ENSGT00940000155695"/>
<feature type="domain" description="Beta/gamma crystallin 'Greek key'" evidence="4">
    <location>
        <begin position="1062"/>
        <end position="1104"/>
    </location>
</feature>
<dbReference type="SUPFAM" id="SSF50370">
    <property type="entry name" value="Ricin B-like lectins"/>
    <property type="match status" value="1"/>
</dbReference>
<feature type="domain" description="Beta/gamma crystallin 'Greek key'" evidence="4">
    <location>
        <begin position="951"/>
        <end position="993"/>
    </location>
</feature>
<dbReference type="Gene3D" id="2.80.10.50">
    <property type="match status" value="1"/>
</dbReference>
<feature type="compositionally biased region" description="Basic and acidic residues" evidence="3">
    <location>
        <begin position="487"/>
        <end position="497"/>
    </location>
</feature>
<feature type="compositionally biased region" description="Polar residues" evidence="3">
    <location>
        <begin position="117"/>
        <end position="126"/>
    </location>
</feature>
<reference evidence="5" key="3">
    <citation type="submission" date="2025-09" db="UniProtKB">
        <authorList>
            <consortium name="Ensembl"/>
        </authorList>
    </citation>
    <scope>IDENTIFICATION</scope>
</reference>
<dbReference type="SUPFAM" id="SSF49695">
    <property type="entry name" value="gamma-Crystallin-like"/>
    <property type="match status" value="3"/>
</dbReference>
<dbReference type="Gene3D" id="2.60.20.10">
    <property type="entry name" value="Crystallins"/>
    <property type="match status" value="6"/>
</dbReference>
<dbReference type="InterPro" id="IPR050252">
    <property type="entry name" value="Beta/Gamma-Crystallin"/>
</dbReference>
<feature type="compositionally biased region" description="Low complexity" evidence="3">
    <location>
        <begin position="26"/>
        <end position="37"/>
    </location>
</feature>
<feature type="compositionally biased region" description="Polar residues" evidence="3">
    <location>
        <begin position="66"/>
        <end position="90"/>
    </location>
</feature>
<feature type="region of interest" description="Disordered" evidence="3">
    <location>
        <begin position="1"/>
        <end position="137"/>
    </location>
</feature>
<gene>
    <name evidence="5" type="primary">LOC108929321</name>
</gene>
<protein>
    <recommendedName>
        <fullName evidence="4">Beta/gamma crystallin 'Greek key' domain-containing protein</fullName>
    </recommendedName>
</protein>
<dbReference type="Proteomes" id="UP000694397">
    <property type="component" value="Chromosome 1"/>
</dbReference>
<evidence type="ECO:0000313" key="6">
    <source>
        <dbReference type="Proteomes" id="UP000694397"/>
    </source>
</evidence>
<dbReference type="PROSITE" id="PS50915">
    <property type="entry name" value="CRYSTALLIN_BETA_GAMMA"/>
    <property type="match status" value="9"/>
</dbReference>
<name>A0A8C9R803_SCLFO</name>
<dbReference type="Ensembl" id="ENSSFOT00015007319.2">
    <property type="protein sequence ID" value="ENSSFOP00015007209.2"/>
    <property type="gene ID" value="ENSSFOG00015004714.2"/>
</dbReference>
<dbReference type="Pfam" id="PF00030">
    <property type="entry name" value="Crystall"/>
    <property type="match status" value="6"/>
</dbReference>
<proteinExistence type="inferred from homology"/>
<evidence type="ECO:0000256" key="3">
    <source>
        <dbReference type="SAM" id="MobiDB-lite"/>
    </source>
</evidence>
<keyword evidence="6" id="KW-1185">Reference proteome</keyword>
<feature type="domain" description="Beta/gamma crystallin 'Greek key'" evidence="4">
    <location>
        <begin position="1285"/>
        <end position="1325"/>
    </location>
</feature>
<feature type="domain" description="Beta/gamma crystallin 'Greek key'" evidence="4">
    <location>
        <begin position="1326"/>
        <end position="1367"/>
    </location>
</feature>
<sequence>MEQQADNKLKPLDPKYSISKVAEAINDTNTQDKNTTKGQADDAATKAKKPGASKLSPAVDVFPKHTSISVSYANSRTLDQESGNNQQENVPSAPIKDPPLKSVDENSKGEWPKTKLESPSQITIFNPSKERESGQNYRQMAATVSLALKGELEESKCLSLQQKELDKGELGISVDEDRSHSDTSQKGRLHREEILQHQTDSSTAATQKDFKLNPPLTKHSMSVVSKSQNNNCTAEEKALESSVKKEQSAHVFDATSLVVSQIKNSVKDISHNDTECPPPNERSFEPNNKDVASKALESTEGQLQTDKHHCGNAWKEEIYLKVKSKAHVEEKTVSAITTSAVVPELEKLQVNQKEEVPFGNQSFKGQPEKGLPAESPTQAENKETQHILHFTATETNTLSSGEGVGTMGAKSTITETTAKVNQEKFLFGSQSPKGEPEKPQGLPVESPTQTENEETEPILHITAVETNTQSTCEAAGTMAENSGITEKTVKANRKEEVSSGCQSPKGEPEKPQGQSFESLLQTEKETQPVLHVSMVLYSGISETKAGSRFEAAIGSEVSFLTSKWHPSPEGQPARKAVPSSWLDVDQNLTQKKPKKPKGTLSSSVSEENLFDTSDELKDFIEKIKRLGAPFALPPRKLGQVKFPSAPSKMPTIKEDYFEKAFDSEEFPFGLRKKTGKKNRTPGMLGRVYSTEARGKLELEQANAEESSILFQSHHTCGKEQEEKKEKELKDMTEEEPSPFSSRLGKSTIFSSLLRSSSKAKRSGDKVHSAQGSAVSTSSAISPLTPVTKTTVQPLPSPDRASAAQDTVSATIVIYEQAQFSGKAFEVFRDLKDSTSLKLSPVISIRVIRGCWILYEKPRFEGRSIALEEGPIQLRNIWAEGGLAEQSHQTLPTAPIVIGSIRLAVKDYSIPHIDLFSEPRGLGRVISYFDSTVDICNFGILQSTASIKVHSGVWLLYSDPGFQGLLALLDAGEYPCPESWGFPAPFVGSLRPLKMGGLKVENPNEVKALLYEKPGFEGPSTEVNGDVFSCVEKAQEEKDGDAKASESVSKALSSVGSLKIFGGLWVGYEEPRFEGPQYVLEEGEYVDWRDWGGRSEKLLSLRPVLTDFLSPHLTMYSEPDFDPRGISIDLVGPVFNMEDTNYGTRSQSIDVIRGMWVAFENPHFSGEVYVLEKGLYSKPNDWGAHDMKISSLQPVLQVQLFSEPGFKGTFRILDTSVAELPEGFSVESCRVLAGSWLGFESQGFAGRTYVLEEGNYPDLRAMGCFPPDSSIRSLQTTGFVSEFSIPSITLFSKPRFRGRKVVLKSGAVNLQLAGCDGRIQSVLVDGGMWVVYEGSNFHGRQILLRPCEVEDWCKFSTCQRIGSLRPLIQKPVYFRLRNMRTGLLMSLTGTLDDVKLIRIQATEETGGAEQIWIYQDGLLHCKMLEDCCLETTGNMVMAGSRLGLSPERGKELHFWNITADGLVRCYVKPNLVLEVKGGQQYDKHQVILNVFDENKQSQRWLLEIL</sequence>
<feature type="compositionally biased region" description="Basic and acidic residues" evidence="3">
    <location>
        <begin position="167"/>
        <end position="195"/>
    </location>
</feature>
<feature type="compositionally biased region" description="Polar residues" evidence="3">
    <location>
        <begin position="219"/>
        <end position="233"/>
    </location>
</feature>
<feature type="compositionally biased region" description="Basic and acidic residues" evidence="3">
    <location>
        <begin position="1"/>
        <end position="13"/>
    </location>
</feature>
<feature type="domain" description="Beta/gamma crystallin 'Greek key'" evidence="4">
    <location>
        <begin position="1005"/>
        <end position="1061"/>
    </location>
</feature>
<feature type="region of interest" description="Disordered" evidence="3">
    <location>
        <begin position="759"/>
        <end position="802"/>
    </location>
</feature>
<feature type="region of interest" description="Disordered" evidence="3">
    <location>
        <begin position="167"/>
        <end position="239"/>
    </location>
</feature>
<dbReference type="Pfam" id="PF00652">
    <property type="entry name" value="Ricin_B_lectin"/>
    <property type="match status" value="1"/>
</dbReference>
<dbReference type="InterPro" id="IPR035992">
    <property type="entry name" value="Ricin_B-like_lectins"/>
</dbReference>
<dbReference type="SMART" id="SM00247">
    <property type="entry name" value="XTALbg"/>
    <property type="match status" value="6"/>
</dbReference>
<dbReference type="InterPro" id="IPR000772">
    <property type="entry name" value="Ricin_B_lectin"/>
</dbReference>
<feature type="domain" description="Beta/gamma crystallin 'Greek key'" evidence="4">
    <location>
        <begin position="809"/>
        <end position="848"/>
    </location>
</feature>
<feature type="compositionally biased region" description="Polar residues" evidence="3">
    <location>
        <begin position="769"/>
        <end position="793"/>
    </location>
</feature>
<dbReference type="PANTHER" id="PTHR11818:SF2">
    <property type="entry name" value="BETA_GAMMA CRYSTALLIN DOMAIN-CONTAINING PROTEIN 1"/>
    <property type="match status" value="1"/>
</dbReference>
<feature type="compositionally biased region" description="Basic and acidic residues" evidence="3">
    <location>
        <begin position="716"/>
        <end position="731"/>
    </location>
</feature>
<reference evidence="5" key="2">
    <citation type="submission" date="2025-08" db="UniProtKB">
        <authorList>
            <consortium name="Ensembl"/>
        </authorList>
    </citation>
    <scope>IDENTIFICATION</scope>
</reference>
<evidence type="ECO:0000256" key="1">
    <source>
        <dbReference type="ARBA" id="ARBA00009646"/>
    </source>
</evidence>
<dbReference type="SMART" id="SM00458">
    <property type="entry name" value="RICIN"/>
    <property type="match status" value="1"/>
</dbReference>
<dbReference type="PANTHER" id="PTHR11818">
    <property type="entry name" value="BETA/GAMMA CRYSTALLIN"/>
    <property type="match status" value="1"/>
</dbReference>